<name>A0ABT6XQ04_9FLAO</name>
<dbReference type="RefSeq" id="WP_283238852.1">
    <property type="nucleotide sequence ID" value="NZ_JASGBP010000003.1"/>
</dbReference>
<sequence>MKHLLLITVLVAALTTKLMAQDQSVITIKKIPSESLKTTTLAPQESHQFEIIAKEDTDVNLNFSFNQKDNLNIVVTDQKNRVILRKTIQKDSNNRLDFVMSENEKYKVTMIGDKKSELTIKVKPN</sequence>
<gene>
    <name evidence="2" type="ORF">QHT84_07050</name>
</gene>
<dbReference type="EMBL" id="JASGBP010000003">
    <property type="protein sequence ID" value="MDI9257169.1"/>
    <property type="molecule type" value="Genomic_DNA"/>
</dbReference>
<accession>A0ABT6XQ04</accession>
<evidence type="ECO:0000256" key="1">
    <source>
        <dbReference type="SAM" id="SignalP"/>
    </source>
</evidence>
<dbReference type="Proteomes" id="UP001230035">
    <property type="component" value="Unassembled WGS sequence"/>
</dbReference>
<feature type="chain" id="PRO_5045173796" description="Secretion protein" evidence="1">
    <location>
        <begin position="21"/>
        <end position="125"/>
    </location>
</feature>
<organism evidence="2 3">
    <name type="scientific">Flavobacterium sedimenticola</name>
    <dbReference type="NCBI Taxonomy" id="3043286"/>
    <lineage>
        <taxon>Bacteria</taxon>
        <taxon>Pseudomonadati</taxon>
        <taxon>Bacteroidota</taxon>
        <taxon>Flavobacteriia</taxon>
        <taxon>Flavobacteriales</taxon>
        <taxon>Flavobacteriaceae</taxon>
        <taxon>Flavobacterium</taxon>
    </lineage>
</organism>
<evidence type="ECO:0000313" key="2">
    <source>
        <dbReference type="EMBL" id="MDI9257169.1"/>
    </source>
</evidence>
<keyword evidence="1" id="KW-0732">Signal</keyword>
<comment type="caution">
    <text evidence="2">The sequence shown here is derived from an EMBL/GenBank/DDBJ whole genome shotgun (WGS) entry which is preliminary data.</text>
</comment>
<feature type="signal peptide" evidence="1">
    <location>
        <begin position="1"/>
        <end position="20"/>
    </location>
</feature>
<proteinExistence type="predicted"/>
<evidence type="ECO:0008006" key="4">
    <source>
        <dbReference type="Google" id="ProtNLM"/>
    </source>
</evidence>
<reference evidence="2 3" key="1">
    <citation type="submission" date="2023-05" db="EMBL/GenBank/DDBJ databases">
        <title>Flavobacterium sedimenti sp. nov., isolated from the sediment.</title>
        <authorList>
            <person name="Wu N."/>
        </authorList>
    </citation>
    <scope>NUCLEOTIDE SEQUENCE [LARGE SCALE GENOMIC DNA]</scope>
    <source>
        <strain evidence="2 3">YZ-48</strain>
    </source>
</reference>
<protein>
    <recommendedName>
        <fullName evidence="4">Secretion protein</fullName>
    </recommendedName>
</protein>
<keyword evidence="3" id="KW-1185">Reference proteome</keyword>
<evidence type="ECO:0000313" key="3">
    <source>
        <dbReference type="Proteomes" id="UP001230035"/>
    </source>
</evidence>